<evidence type="ECO:0000313" key="1">
    <source>
        <dbReference type="EMBL" id="ETN40940.1"/>
    </source>
</evidence>
<evidence type="ECO:0000313" key="2">
    <source>
        <dbReference type="Proteomes" id="UP000030752"/>
    </source>
</evidence>
<gene>
    <name evidence="1" type="ORF">HMPREF1541_05220</name>
</gene>
<keyword evidence="2" id="KW-1185">Reference proteome</keyword>
<reference evidence="1 2" key="1">
    <citation type="submission" date="2013-03" db="EMBL/GenBank/DDBJ databases">
        <title>The Genome Sequence of Phialophora europaea CBS 101466.</title>
        <authorList>
            <consortium name="The Broad Institute Genomics Platform"/>
            <person name="Cuomo C."/>
            <person name="de Hoog S."/>
            <person name="Gorbushina A."/>
            <person name="Walker B."/>
            <person name="Young S.K."/>
            <person name="Zeng Q."/>
            <person name="Gargeya S."/>
            <person name="Fitzgerald M."/>
            <person name="Haas B."/>
            <person name="Abouelleil A."/>
            <person name="Allen A.W."/>
            <person name="Alvarado L."/>
            <person name="Arachchi H.M."/>
            <person name="Berlin A.M."/>
            <person name="Chapman S.B."/>
            <person name="Gainer-Dewar J."/>
            <person name="Goldberg J."/>
            <person name="Griggs A."/>
            <person name="Gujja S."/>
            <person name="Hansen M."/>
            <person name="Howarth C."/>
            <person name="Imamovic A."/>
            <person name="Ireland A."/>
            <person name="Larimer J."/>
            <person name="McCowan C."/>
            <person name="Murphy C."/>
            <person name="Pearson M."/>
            <person name="Poon T.W."/>
            <person name="Priest M."/>
            <person name="Roberts A."/>
            <person name="Saif S."/>
            <person name="Shea T."/>
            <person name="Sisk P."/>
            <person name="Sykes S."/>
            <person name="Wortman J."/>
            <person name="Nusbaum C."/>
            <person name="Birren B."/>
        </authorList>
    </citation>
    <scope>NUCLEOTIDE SEQUENCE [LARGE SCALE GENOMIC DNA]</scope>
    <source>
        <strain evidence="1 2">CBS 101466</strain>
    </source>
</reference>
<organism evidence="1 2">
    <name type="scientific">Cyphellophora europaea (strain CBS 101466)</name>
    <name type="common">Phialophora europaea</name>
    <dbReference type="NCBI Taxonomy" id="1220924"/>
    <lineage>
        <taxon>Eukaryota</taxon>
        <taxon>Fungi</taxon>
        <taxon>Dikarya</taxon>
        <taxon>Ascomycota</taxon>
        <taxon>Pezizomycotina</taxon>
        <taxon>Eurotiomycetes</taxon>
        <taxon>Chaetothyriomycetidae</taxon>
        <taxon>Chaetothyriales</taxon>
        <taxon>Cyphellophoraceae</taxon>
        <taxon>Cyphellophora</taxon>
    </lineage>
</organism>
<accession>W2RXA7</accession>
<proteinExistence type="predicted"/>
<dbReference type="InParanoid" id="W2RXA7"/>
<dbReference type="EMBL" id="KB822720">
    <property type="protein sequence ID" value="ETN40940.1"/>
    <property type="molecule type" value="Genomic_DNA"/>
</dbReference>
<dbReference type="AlphaFoldDB" id="W2RXA7"/>
<name>W2RXA7_CYPE1</name>
<protein>
    <submittedName>
        <fullName evidence="1">Uncharacterized protein</fullName>
    </submittedName>
</protein>
<dbReference type="HOGENOM" id="CLU_3377070_0_0_1"/>
<sequence length="34" mass="3575">MGGGFGRSGRGQKDRGLCCARESGQREGPAKYVC</sequence>
<dbReference type="GeneID" id="19972559"/>
<dbReference type="Proteomes" id="UP000030752">
    <property type="component" value="Unassembled WGS sequence"/>
</dbReference>
<dbReference type="VEuPathDB" id="FungiDB:HMPREF1541_05220"/>
<dbReference type="RefSeq" id="XP_008717783.1">
    <property type="nucleotide sequence ID" value="XM_008719561.1"/>
</dbReference>